<comment type="similarity">
    <text evidence="1 4">Belongs to the prolyl-tRNA editing family. YbaK/EbsC subfamily.</text>
</comment>
<dbReference type="InterPro" id="IPR036754">
    <property type="entry name" value="YbaK/aa-tRNA-synt-asso_dom_sf"/>
</dbReference>
<evidence type="ECO:0000256" key="4">
    <source>
        <dbReference type="PIRNR" id="PIRNR006181"/>
    </source>
</evidence>
<dbReference type="NCBIfam" id="TIGR00011">
    <property type="entry name" value="YbaK_EbsC"/>
    <property type="match status" value="1"/>
</dbReference>
<dbReference type="InterPro" id="IPR007214">
    <property type="entry name" value="YbaK/aa-tRNA-synth-assoc-dom"/>
</dbReference>
<evidence type="ECO:0000313" key="6">
    <source>
        <dbReference type="EMBL" id="MFC0268917.1"/>
    </source>
</evidence>
<dbReference type="EMBL" id="JBHLVX010000050">
    <property type="protein sequence ID" value="MFC0268917.1"/>
    <property type="molecule type" value="Genomic_DNA"/>
</dbReference>
<dbReference type="PIRSF" id="PIRSF006181">
    <property type="entry name" value="EbsC_YbaK"/>
    <property type="match status" value="1"/>
</dbReference>
<reference evidence="6 7" key="1">
    <citation type="submission" date="2024-09" db="EMBL/GenBank/DDBJ databases">
        <authorList>
            <person name="Sun Q."/>
            <person name="Mori K."/>
        </authorList>
    </citation>
    <scope>NUCLEOTIDE SEQUENCE [LARGE SCALE GENOMIC DNA]</scope>
    <source>
        <strain evidence="6 7">CCM 7415</strain>
    </source>
</reference>
<evidence type="ECO:0000259" key="5">
    <source>
        <dbReference type="Pfam" id="PF04073"/>
    </source>
</evidence>
<dbReference type="Pfam" id="PF04073">
    <property type="entry name" value="tRNA_edit"/>
    <property type="match status" value="1"/>
</dbReference>
<dbReference type="RefSeq" id="WP_019951360.1">
    <property type="nucleotide sequence ID" value="NZ_JBHLVX010000050.1"/>
</dbReference>
<gene>
    <name evidence="6" type="primary">ybaK</name>
    <name evidence="6" type="ORF">ACFFHW_13140</name>
</gene>
<dbReference type="Proteomes" id="UP001589814">
    <property type="component" value="Unassembled WGS sequence"/>
</dbReference>
<dbReference type="PANTHER" id="PTHR30411">
    <property type="entry name" value="CYTOPLASMIC PROTEIN"/>
    <property type="match status" value="1"/>
</dbReference>
<dbReference type="EC" id="4.2.-.-" evidence="4"/>
<name>A0ABV6G7G8_9GAMM</name>
<evidence type="ECO:0000256" key="1">
    <source>
        <dbReference type="ARBA" id="ARBA00009798"/>
    </source>
</evidence>
<organism evidence="6 7">
    <name type="scientific">Kushneria aurantia</name>
    <dbReference type="NCBI Taxonomy" id="504092"/>
    <lineage>
        <taxon>Bacteria</taxon>
        <taxon>Pseudomonadati</taxon>
        <taxon>Pseudomonadota</taxon>
        <taxon>Gammaproteobacteria</taxon>
        <taxon>Oceanospirillales</taxon>
        <taxon>Halomonadaceae</taxon>
        <taxon>Kushneria</taxon>
    </lineage>
</organism>
<dbReference type="PANTHER" id="PTHR30411:SF0">
    <property type="entry name" value="CYS-TRNA(PRO)_CYS-TRNA(CYS) DEACYLASE YBAK"/>
    <property type="match status" value="1"/>
</dbReference>
<evidence type="ECO:0000256" key="3">
    <source>
        <dbReference type="ARBA" id="ARBA00023239"/>
    </source>
</evidence>
<accession>A0ABV6G7G8</accession>
<evidence type="ECO:0000313" key="7">
    <source>
        <dbReference type="Proteomes" id="UP001589814"/>
    </source>
</evidence>
<sequence>MTPAVKSLKRAGVDFELRHYDLDDHHASLGEYVAARLGLAPQQVFKTLVVSVEGRRQPVVAIVPVTETLDLKALAGHFGARRATMAERHAAERATGYRPGGISPLGQRLALAQLLDDSAAAFERIHVSGGRAGIELTLATEDLVRLTGARMVALAARD</sequence>
<proteinExistence type="inferred from homology"/>
<protein>
    <recommendedName>
        <fullName evidence="4">Cys-tRNA(Pro)/Cys-tRNA(Cys) deacylase</fullName>
        <ecNumber evidence="4">4.2.-.-</ecNumber>
    </recommendedName>
</protein>
<dbReference type="SUPFAM" id="SSF55826">
    <property type="entry name" value="YbaK/ProRS associated domain"/>
    <property type="match status" value="1"/>
</dbReference>
<keyword evidence="2 4" id="KW-0648">Protein biosynthesis</keyword>
<feature type="domain" description="YbaK/aminoacyl-tRNA synthetase-associated" evidence="5">
    <location>
        <begin position="31"/>
        <end position="146"/>
    </location>
</feature>
<comment type="caution">
    <text evidence="6">The sequence shown here is derived from an EMBL/GenBank/DDBJ whole genome shotgun (WGS) entry which is preliminary data.</text>
</comment>
<evidence type="ECO:0000256" key="2">
    <source>
        <dbReference type="ARBA" id="ARBA00022917"/>
    </source>
</evidence>
<dbReference type="CDD" id="cd00002">
    <property type="entry name" value="YbaK_deacylase"/>
    <property type="match status" value="1"/>
</dbReference>
<keyword evidence="3 4" id="KW-0456">Lyase</keyword>
<dbReference type="Gene3D" id="3.90.960.10">
    <property type="entry name" value="YbaK/aminoacyl-tRNA synthetase-associated domain"/>
    <property type="match status" value="1"/>
</dbReference>
<dbReference type="InterPro" id="IPR004369">
    <property type="entry name" value="Prolyl-tRNA_editing_YbaK/EbsC"/>
</dbReference>
<keyword evidence="7" id="KW-1185">Reference proteome</keyword>